<evidence type="ECO:0000313" key="2">
    <source>
        <dbReference type="EMBL" id="QWK92660.1"/>
    </source>
</evidence>
<dbReference type="SUPFAM" id="SSF56219">
    <property type="entry name" value="DNase I-like"/>
    <property type="match status" value="1"/>
</dbReference>
<keyword evidence="2" id="KW-0378">Hydrolase</keyword>
<geneLocation type="plasmid" evidence="2 3">
    <name>p2</name>
</geneLocation>
<dbReference type="Proteomes" id="UP000679352">
    <property type="component" value="Plasmid p2"/>
</dbReference>
<keyword evidence="2" id="KW-0614">Plasmid</keyword>
<dbReference type="Gene3D" id="3.60.10.10">
    <property type="entry name" value="Endonuclease/exonuclease/phosphatase"/>
    <property type="match status" value="1"/>
</dbReference>
<dbReference type="PANTHER" id="PTHR14859">
    <property type="entry name" value="CALCOFLUOR WHITE HYPERSENSITIVE PROTEIN PRECURSOR"/>
    <property type="match status" value="1"/>
</dbReference>
<keyword evidence="3" id="KW-1185">Reference proteome</keyword>
<protein>
    <submittedName>
        <fullName evidence="2">Endonuclease/exonuclease/phosphatase family protein</fullName>
    </submittedName>
</protein>
<dbReference type="InterPro" id="IPR036691">
    <property type="entry name" value="Endo/exonu/phosph_ase_sf"/>
</dbReference>
<dbReference type="Pfam" id="PF03372">
    <property type="entry name" value="Exo_endo_phos"/>
    <property type="match status" value="1"/>
</dbReference>
<dbReference type="RefSeq" id="WP_215505647.1">
    <property type="nucleotide sequence ID" value="NZ_CP076363.1"/>
</dbReference>
<dbReference type="GO" id="GO:0004519">
    <property type="term" value="F:endonuclease activity"/>
    <property type="evidence" value="ECO:0007669"/>
    <property type="project" value="UniProtKB-KW"/>
</dbReference>
<sequence>MTKHPPAHPDLVVATYNVQKGIGTDLRRDARRTERVISALGADIVAVQEGDRRFGNRAGVLDLAVLRASSGLVPVPVAAPLGALAHGWHGNLLLVRAAAVESVRGLHLPGAEPRGALIVDLDLAQFGPVRVIAVHLALLARARRAQARMLAEVAAEAQERDGRPTIVMGDMNEWRRWPSPALAALDHHLGAPGLAPSFPAIFPRLPLDRIYASKGFDMLSVAAHDTALARRASDHLPVVARLRPRGRD</sequence>
<accession>A0A975S3X2</accession>
<reference evidence="2" key="1">
    <citation type="submission" date="2021-06" db="EMBL/GenBank/DDBJ databases">
        <authorList>
            <person name="Lee C.-S."/>
            <person name="Jin L."/>
        </authorList>
    </citation>
    <scope>NUCLEOTIDE SEQUENCE</scope>
    <source>
        <strain evidence="2">Con5</strain>
        <plasmid evidence="2">p2</plasmid>
    </source>
</reference>
<organism evidence="2 3">
    <name type="scientific">Gemmobacter fulvus</name>
    <dbReference type="NCBI Taxonomy" id="2840474"/>
    <lineage>
        <taxon>Bacteria</taxon>
        <taxon>Pseudomonadati</taxon>
        <taxon>Pseudomonadota</taxon>
        <taxon>Alphaproteobacteria</taxon>
        <taxon>Rhodobacterales</taxon>
        <taxon>Paracoccaceae</taxon>
        <taxon>Gemmobacter</taxon>
    </lineage>
</organism>
<feature type="domain" description="Endonuclease/exonuclease/phosphatase" evidence="1">
    <location>
        <begin position="14"/>
        <end position="235"/>
    </location>
</feature>
<dbReference type="PANTHER" id="PTHR14859:SF15">
    <property type="entry name" value="ENDONUCLEASE_EXONUCLEASE_PHOSPHATASE DOMAIN-CONTAINING PROTEIN"/>
    <property type="match status" value="1"/>
</dbReference>
<dbReference type="GO" id="GO:0016020">
    <property type="term" value="C:membrane"/>
    <property type="evidence" value="ECO:0007669"/>
    <property type="project" value="GOC"/>
</dbReference>
<keyword evidence="2" id="KW-0255">Endonuclease</keyword>
<dbReference type="GO" id="GO:0006506">
    <property type="term" value="P:GPI anchor biosynthetic process"/>
    <property type="evidence" value="ECO:0007669"/>
    <property type="project" value="TreeGrafter"/>
</dbReference>
<evidence type="ECO:0000313" key="3">
    <source>
        <dbReference type="Proteomes" id="UP000679352"/>
    </source>
</evidence>
<proteinExistence type="predicted"/>
<keyword evidence="2" id="KW-0540">Nuclease</keyword>
<dbReference type="InterPro" id="IPR005135">
    <property type="entry name" value="Endo/exonuclease/phosphatase"/>
</dbReference>
<gene>
    <name evidence="2" type="ORF">KM031_18590</name>
</gene>
<dbReference type="AlphaFoldDB" id="A0A975S3X2"/>
<name>A0A975S3X2_9RHOB</name>
<evidence type="ECO:0000259" key="1">
    <source>
        <dbReference type="Pfam" id="PF03372"/>
    </source>
</evidence>
<dbReference type="EMBL" id="CP076363">
    <property type="protein sequence ID" value="QWK92660.1"/>
    <property type="molecule type" value="Genomic_DNA"/>
</dbReference>
<dbReference type="InterPro" id="IPR051916">
    <property type="entry name" value="GPI-anchor_lipid_remodeler"/>
</dbReference>
<dbReference type="KEGG" id="gfu:KM031_18590"/>